<keyword evidence="2" id="KW-1185">Reference proteome</keyword>
<proteinExistence type="predicted"/>
<evidence type="ECO:0000313" key="2">
    <source>
        <dbReference type="Proteomes" id="UP000544222"/>
    </source>
</evidence>
<dbReference type="AlphaFoldDB" id="A0A7W5DN63"/>
<dbReference type="EMBL" id="JACHYB010000001">
    <property type="protein sequence ID" value="MBB3185999.1"/>
    <property type="molecule type" value="Genomic_DNA"/>
</dbReference>
<evidence type="ECO:0000313" key="1">
    <source>
        <dbReference type="EMBL" id="MBB3185999.1"/>
    </source>
</evidence>
<name>A0A7W5DN63_9PORP</name>
<comment type="caution">
    <text evidence="1">The sequence shown here is derived from an EMBL/GenBank/DDBJ whole genome shotgun (WGS) entry which is preliminary data.</text>
</comment>
<sequence>MKTTVIHQHDDWYLIELPGYGDIPKNELQVDISVTDKDFINMDYKALRGAMIMERYLEKQERNIVSESLESYQSIYFEKLNINPVNSMDELMSVLITIPRRNAIYTR</sequence>
<dbReference type="RefSeq" id="WP_183411934.1">
    <property type="nucleotide sequence ID" value="NZ_JACHYB010000001.1"/>
</dbReference>
<organism evidence="1 2">
    <name type="scientific">Microbacter margulisiae</name>
    <dbReference type="NCBI Taxonomy" id="1350067"/>
    <lineage>
        <taxon>Bacteria</taxon>
        <taxon>Pseudomonadati</taxon>
        <taxon>Bacteroidota</taxon>
        <taxon>Bacteroidia</taxon>
        <taxon>Bacteroidales</taxon>
        <taxon>Porphyromonadaceae</taxon>
        <taxon>Microbacter</taxon>
    </lineage>
</organism>
<protein>
    <submittedName>
        <fullName evidence="1">Uncharacterized protein</fullName>
    </submittedName>
</protein>
<accession>A0A7W5DN63</accession>
<dbReference type="Proteomes" id="UP000544222">
    <property type="component" value="Unassembled WGS sequence"/>
</dbReference>
<gene>
    <name evidence="1" type="ORF">FHX64_000162</name>
</gene>
<reference evidence="1 2" key="1">
    <citation type="submission" date="2020-08" db="EMBL/GenBank/DDBJ databases">
        <title>Genomic Encyclopedia of Type Strains, Phase IV (KMG-IV): sequencing the most valuable type-strain genomes for metagenomic binning, comparative biology and taxonomic classification.</title>
        <authorList>
            <person name="Goeker M."/>
        </authorList>
    </citation>
    <scope>NUCLEOTIDE SEQUENCE [LARGE SCALE GENOMIC DNA]</scope>
    <source>
        <strain evidence="1 2">DSM 27471</strain>
    </source>
</reference>